<proteinExistence type="inferred from homology"/>
<evidence type="ECO:0000259" key="5">
    <source>
        <dbReference type="Pfam" id="PF05726"/>
    </source>
</evidence>
<protein>
    <recommendedName>
        <fullName evidence="8">Pirin</fullName>
    </recommendedName>
</protein>
<keyword evidence="2" id="KW-0479">Metal-binding</keyword>
<feature type="binding site" evidence="2">
    <location>
        <position position="62"/>
    </location>
    <ligand>
        <name>Fe cation</name>
        <dbReference type="ChEBI" id="CHEBI:24875"/>
    </ligand>
</feature>
<dbReference type="InterPro" id="IPR014710">
    <property type="entry name" value="RmlC-like_jellyroll"/>
</dbReference>
<dbReference type="CDD" id="cd02909">
    <property type="entry name" value="cupin_pirin_N"/>
    <property type="match status" value="1"/>
</dbReference>
<dbReference type="PIRSF" id="PIRSF006232">
    <property type="entry name" value="Pirin"/>
    <property type="match status" value="1"/>
</dbReference>
<name>A0A7N0TSC3_KALFE</name>
<evidence type="ECO:0000256" key="3">
    <source>
        <dbReference type="RuleBase" id="RU003457"/>
    </source>
</evidence>
<dbReference type="Proteomes" id="UP000594263">
    <property type="component" value="Unplaced"/>
</dbReference>
<dbReference type="InterPro" id="IPR011051">
    <property type="entry name" value="RmlC_Cupin_sf"/>
</dbReference>
<feature type="binding site" evidence="2">
    <location>
        <position position="20"/>
    </location>
    <ligand>
        <name>Fe cation</name>
        <dbReference type="ChEBI" id="CHEBI:24875"/>
    </ligand>
</feature>
<feature type="domain" description="Pirin N-terminal" evidence="4">
    <location>
        <begin position="13"/>
        <end position="78"/>
    </location>
</feature>
<dbReference type="Pfam" id="PF02678">
    <property type="entry name" value="Pirin"/>
    <property type="match status" value="1"/>
</dbReference>
<feature type="binding site" evidence="2">
    <location>
        <position position="18"/>
    </location>
    <ligand>
        <name>Fe cation</name>
        <dbReference type="ChEBI" id="CHEBI:24875"/>
    </ligand>
</feature>
<comment type="similarity">
    <text evidence="1 3">Belongs to the pirin family.</text>
</comment>
<comment type="cofactor">
    <cofactor evidence="2">
        <name>Fe cation</name>
        <dbReference type="ChEBI" id="CHEBI:24875"/>
    </cofactor>
    <text evidence="2">Binds 1 Fe cation per subunit.</text>
</comment>
<reference evidence="6" key="1">
    <citation type="submission" date="2021-01" db="UniProtKB">
        <authorList>
            <consortium name="EnsemblPlants"/>
        </authorList>
    </citation>
    <scope>IDENTIFICATION</scope>
</reference>
<evidence type="ECO:0000313" key="6">
    <source>
        <dbReference type="EnsemblPlants" id="Kaladp0044s0019.1.v1.1"/>
    </source>
</evidence>
<evidence type="ECO:0008006" key="8">
    <source>
        <dbReference type="Google" id="ProtNLM"/>
    </source>
</evidence>
<evidence type="ECO:0000313" key="7">
    <source>
        <dbReference type="Proteomes" id="UP000594263"/>
    </source>
</evidence>
<accession>A0A7N0TSC3</accession>
<dbReference type="SUPFAM" id="SSF51182">
    <property type="entry name" value="RmlC-like cupins"/>
    <property type="match status" value="1"/>
</dbReference>
<dbReference type="InterPro" id="IPR003829">
    <property type="entry name" value="Pirin_N_dom"/>
</dbReference>
<organism evidence="6 7">
    <name type="scientific">Kalanchoe fedtschenkoi</name>
    <name type="common">Lavender scallops</name>
    <name type="synonym">South American air plant</name>
    <dbReference type="NCBI Taxonomy" id="63787"/>
    <lineage>
        <taxon>Eukaryota</taxon>
        <taxon>Viridiplantae</taxon>
        <taxon>Streptophyta</taxon>
        <taxon>Embryophyta</taxon>
        <taxon>Tracheophyta</taxon>
        <taxon>Spermatophyta</taxon>
        <taxon>Magnoliopsida</taxon>
        <taxon>eudicotyledons</taxon>
        <taxon>Gunneridae</taxon>
        <taxon>Pentapetalae</taxon>
        <taxon>Saxifragales</taxon>
        <taxon>Crassulaceae</taxon>
        <taxon>Kalanchoe</taxon>
    </lineage>
</organism>
<feature type="binding site" evidence="2">
    <location>
        <position position="64"/>
    </location>
    <ligand>
        <name>Fe cation</name>
        <dbReference type="ChEBI" id="CHEBI:24875"/>
    </ligand>
</feature>
<dbReference type="InterPro" id="IPR008778">
    <property type="entry name" value="Pirin_C_dom"/>
</dbReference>
<evidence type="ECO:0000256" key="2">
    <source>
        <dbReference type="PIRSR" id="PIRSR006232-1"/>
    </source>
</evidence>
<dbReference type="PANTHER" id="PTHR13903:SF8">
    <property type="entry name" value="PIRIN"/>
    <property type="match status" value="1"/>
</dbReference>
<dbReference type="InterPro" id="IPR012093">
    <property type="entry name" value="Pirin"/>
</dbReference>
<dbReference type="Gramene" id="Kaladp0044s0019.1.v1.1">
    <property type="protein sequence ID" value="Kaladp0044s0019.1.v1.1"/>
    <property type="gene ID" value="Kaladp0044s0019.v1.1"/>
</dbReference>
<dbReference type="CDD" id="cd02247">
    <property type="entry name" value="cupin_pirin_C"/>
    <property type="match status" value="1"/>
</dbReference>
<dbReference type="AlphaFoldDB" id="A0A7N0TSC3"/>
<dbReference type="Gene3D" id="2.60.120.10">
    <property type="entry name" value="Jelly Rolls"/>
    <property type="match status" value="2"/>
</dbReference>
<dbReference type="EnsemblPlants" id="Kaladp0044s0019.1.v1.1">
    <property type="protein sequence ID" value="Kaladp0044s0019.1.v1.1"/>
    <property type="gene ID" value="Kaladp0044s0019.v1.1"/>
</dbReference>
<evidence type="ECO:0000259" key="4">
    <source>
        <dbReference type="Pfam" id="PF02678"/>
    </source>
</evidence>
<evidence type="ECO:0000256" key="1">
    <source>
        <dbReference type="ARBA" id="ARBA00008416"/>
    </source>
</evidence>
<dbReference type="GO" id="GO:0046872">
    <property type="term" value="F:metal ion binding"/>
    <property type="evidence" value="ECO:0007669"/>
    <property type="project" value="UniProtKB-KW"/>
</dbReference>
<keyword evidence="7" id="KW-1185">Reference proteome</keyword>
<keyword evidence="2" id="KW-0408">Iron</keyword>
<sequence>MTLNLLLAVSPPAGFPDHPHRGFEAVTLMLQGAFSYEDFYRNKGTLHAGDVQWMRVGKGIMHSEKPAEDNSHGLQIWINLPTIAKSYDPSYQNIRATEIPQAEKNGVRVRVIAGKALGVEAPCHSLTPTMILDFTLRPNAELHQSIPTPWNALAYVIRGEGTFGKPDSPPVYAHEAVVLSAGDGVRVWNNSSTDQLRFLLLAGQPLNEPVVQYGPFVMNTQAEIDQTIQDYRSREHVFGRGKTWTSSN</sequence>
<feature type="domain" description="Pirin C-terminal" evidence="5">
    <location>
        <begin position="132"/>
        <end position="234"/>
    </location>
</feature>
<dbReference type="Pfam" id="PF05726">
    <property type="entry name" value="Pirin_C"/>
    <property type="match status" value="1"/>
</dbReference>
<dbReference type="PANTHER" id="PTHR13903">
    <property type="entry name" value="PIRIN-RELATED"/>
    <property type="match status" value="1"/>
</dbReference>